<evidence type="ECO:0000313" key="2">
    <source>
        <dbReference type="EMBL" id="VEL31163.1"/>
    </source>
</evidence>
<reference evidence="2" key="1">
    <citation type="submission" date="2018-11" db="EMBL/GenBank/DDBJ databases">
        <authorList>
            <consortium name="Pathogen Informatics"/>
        </authorList>
    </citation>
    <scope>NUCLEOTIDE SEQUENCE</scope>
</reference>
<dbReference type="AlphaFoldDB" id="A0A3S5A9H0"/>
<feature type="non-terminal residue" evidence="2">
    <location>
        <position position="1"/>
    </location>
</feature>
<evidence type="ECO:0000313" key="3">
    <source>
        <dbReference type="Proteomes" id="UP000784294"/>
    </source>
</evidence>
<evidence type="ECO:0008006" key="4">
    <source>
        <dbReference type="Google" id="ProtNLM"/>
    </source>
</evidence>
<gene>
    <name evidence="2" type="ORF">PXEA_LOCUS24603</name>
</gene>
<protein>
    <recommendedName>
        <fullName evidence="4">BAH domain-containing protein</fullName>
    </recommendedName>
</protein>
<feature type="compositionally biased region" description="Polar residues" evidence="1">
    <location>
        <begin position="89"/>
        <end position="110"/>
    </location>
</feature>
<evidence type="ECO:0000256" key="1">
    <source>
        <dbReference type="SAM" id="MobiDB-lite"/>
    </source>
</evidence>
<comment type="caution">
    <text evidence="2">The sequence shown here is derived from an EMBL/GenBank/DDBJ whole genome shotgun (WGS) entry which is preliminary data.</text>
</comment>
<keyword evidence="3" id="KW-1185">Reference proteome</keyword>
<name>A0A3S5A9H0_9PLAT</name>
<dbReference type="Gene3D" id="2.30.30.490">
    <property type="match status" value="1"/>
</dbReference>
<dbReference type="EMBL" id="CAAALY010119304">
    <property type="protein sequence ID" value="VEL31163.1"/>
    <property type="molecule type" value="Genomic_DNA"/>
</dbReference>
<dbReference type="Proteomes" id="UP000784294">
    <property type="component" value="Unassembled WGS sequence"/>
</dbReference>
<proteinExistence type="predicted"/>
<organism evidence="2 3">
    <name type="scientific">Protopolystoma xenopodis</name>
    <dbReference type="NCBI Taxonomy" id="117903"/>
    <lineage>
        <taxon>Eukaryota</taxon>
        <taxon>Metazoa</taxon>
        <taxon>Spiralia</taxon>
        <taxon>Lophotrochozoa</taxon>
        <taxon>Platyhelminthes</taxon>
        <taxon>Monogenea</taxon>
        <taxon>Polyopisthocotylea</taxon>
        <taxon>Polystomatidea</taxon>
        <taxon>Polystomatidae</taxon>
        <taxon>Protopolystoma</taxon>
    </lineage>
</organism>
<accession>A0A3S5A9H0</accession>
<feature type="region of interest" description="Disordered" evidence="1">
    <location>
        <begin position="73"/>
        <end position="153"/>
    </location>
</feature>
<dbReference type="InterPro" id="IPR043151">
    <property type="entry name" value="BAH_sf"/>
</dbReference>
<sequence length="192" mass="20600">MQSLDLRGVTYRIGDYAYFRPSLSEVTQYQIGRITRISRVPPKLSDDTVSASSSFTAPKQKILDCGTSDINFSSIEEPIDSSPGKALDSESQTNNLPRPVNQESVSTETRVGSGESCDAGIAESTHREATESGGQVVEREQSGSSVSPTAGIPSEAIIASQGVVTEASAKENEQGEIQVRLSLYWRPSEAKP</sequence>